<dbReference type="AlphaFoldDB" id="A0A1Z4BS24"/>
<dbReference type="InterPro" id="IPR003646">
    <property type="entry name" value="SH3-like_bac-type"/>
</dbReference>
<feature type="domain" description="SH3b" evidence="2">
    <location>
        <begin position="32"/>
        <end position="81"/>
    </location>
</feature>
<dbReference type="Proteomes" id="UP000197007">
    <property type="component" value="Chromosome"/>
</dbReference>
<dbReference type="Gene3D" id="2.30.30.40">
    <property type="entry name" value="SH3 Domains"/>
    <property type="match status" value="1"/>
</dbReference>
<sequence>MKNLLLFLFLVANISLAQQRYIGQINDPDGYTNIRKSPNSKAEIIGKLLKNEYFFYTENPSGWYKVSTQRKVQGFVHKSRIQKVNDKELIALKIDFEDGTPEAENERLRDTIVKLNSLKGTTSFFIIGYNYPKIPHKVTEDNELSVSNKDIKLEFVTKKVNKSDYKFKINKYGEVFAKNGERVWGYSDTQDFQDHLEAEIFYIRITFVGKEPYLLPKTKYLFNPTLSSVRVYDRENGQYMIDFMGGDGAEGYNALFVFDEKGLIKRFLYRNF</sequence>
<evidence type="ECO:0000256" key="1">
    <source>
        <dbReference type="SAM" id="SignalP"/>
    </source>
</evidence>
<feature type="signal peptide" evidence="1">
    <location>
        <begin position="1"/>
        <end position="17"/>
    </location>
</feature>
<keyword evidence="4" id="KW-1185">Reference proteome</keyword>
<evidence type="ECO:0000313" key="4">
    <source>
        <dbReference type="Proteomes" id="UP000197007"/>
    </source>
</evidence>
<dbReference type="RefSeq" id="WP_088594891.1">
    <property type="nucleotide sequence ID" value="NZ_CP022022.1"/>
</dbReference>
<protein>
    <recommendedName>
        <fullName evidence="2">SH3b domain-containing protein</fullName>
    </recommendedName>
</protein>
<gene>
    <name evidence="3" type="ORF">CBG49_13565</name>
</gene>
<proteinExistence type="predicted"/>
<evidence type="ECO:0000313" key="3">
    <source>
        <dbReference type="EMBL" id="ASF44033.1"/>
    </source>
</evidence>
<dbReference type="Pfam" id="PF08239">
    <property type="entry name" value="SH3_3"/>
    <property type="match status" value="1"/>
</dbReference>
<evidence type="ECO:0000259" key="2">
    <source>
        <dbReference type="Pfam" id="PF08239"/>
    </source>
</evidence>
<reference evidence="4" key="1">
    <citation type="submission" date="2017-06" db="EMBL/GenBank/DDBJ databases">
        <title>Complete genome sequence of Capnocytophaga sp. KCOM 1579 (=ChDC OS43) isolated from a human refractory periapical abscess lesion.</title>
        <authorList>
            <person name="Kook J.-K."/>
            <person name="Park S.-N."/>
            <person name="Lim Y.K."/>
            <person name="Roh H."/>
        </authorList>
    </citation>
    <scope>NUCLEOTIDE SEQUENCE [LARGE SCALE GENOMIC DNA]</scope>
    <source>
        <strain evidence="4">ChDC OS43</strain>
    </source>
</reference>
<dbReference type="KEGG" id="capn:CBG49_13565"/>
<organism evidence="3 4">
    <name type="scientific">Capnocytophaga endodontalis</name>
    <dbReference type="NCBI Taxonomy" id="2708117"/>
    <lineage>
        <taxon>Bacteria</taxon>
        <taxon>Pseudomonadati</taxon>
        <taxon>Bacteroidota</taxon>
        <taxon>Flavobacteriia</taxon>
        <taxon>Flavobacteriales</taxon>
        <taxon>Flavobacteriaceae</taxon>
        <taxon>Capnocytophaga</taxon>
    </lineage>
</organism>
<accession>A0A1Z4BS24</accession>
<keyword evidence="1" id="KW-0732">Signal</keyword>
<feature type="chain" id="PRO_5012938670" description="SH3b domain-containing protein" evidence="1">
    <location>
        <begin position="18"/>
        <end position="272"/>
    </location>
</feature>
<name>A0A1Z4BS24_9FLAO</name>
<dbReference type="EMBL" id="CP022022">
    <property type="protein sequence ID" value="ASF44033.1"/>
    <property type="molecule type" value="Genomic_DNA"/>
</dbReference>